<feature type="transmembrane region" description="Helical" evidence="6">
    <location>
        <begin position="12"/>
        <end position="33"/>
    </location>
</feature>
<accession>X6MI24</accession>
<reference evidence="7 8" key="1">
    <citation type="journal article" date="2013" name="Curr. Biol.">
        <title>The Genome of the Foraminiferan Reticulomyxa filosa.</title>
        <authorList>
            <person name="Glockner G."/>
            <person name="Hulsmann N."/>
            <person name="Schleicher M."/>
            <person name="Noegel A.A."/>
            <person name="Eichinger L."/>
            <person name="Gallinger C."/>
            <person name="Pawlowski J."/>
            <person name="Sierra R."/>
            <person name="Euteneuer U."/>
            <person name="Pillet L."/>
            <person name="Moustafa A."/>
            <person name="Platzer M."/>
            <person name="Groth M."/>
            <person name="Szafranski K."/>
            <person name="Schliwa M."/>
        </authorList>
    </citation>
    <scope>NUCLEOTIDE SEQUENCE [LARGE SCALE GENOMIC DNA]</scope>
</reference>
<dbReference type="Proteomes" id="UP000023152">
    <property type="component" value="Unassembled WGS sequence"/>
</dbReference>
<feature type="transmembrane region" description="Helical" evidence="6">
    <location>
        <begin position="181"/>
        <end position="203"/>
    </location>
</feature>
<evidence type="ECO:0000256" key="6">
    <source>
        <dbReference type="SAM" id="Phobius"/>
    </source>
</evidence>
<dbReference type="GO" id="GO:0000139">
    <property type="term" value="C:Golgi membrane"/>
    <property type="evidence" value="ECO:0007669"/>
    <property type="project" value="InterPro"/>
</dbReference>
<evidence type="ECO:0000256" key="4">
    <source>
        <dbReference type="ARBA" id="ARBA00023136"/>
    </source>
</evidence>
<dbReference type="AlphaFoldDB" id="X6MI24"/>
<dbReference type="NCBIfam" id="TIGR00803">
    <property type="entry name" value="nst"/>
    <property type="match status" value="1"/>
</dbReference>
<dbReference type="PANTHER" id="PTHR10231">
    <property type="entry name" value="NUCLEOTIDE-SUGAR TRANSMEMBRANE TRANSPORTER"/>
    <property type="match status" value="1"/>
</dbReference>
<proteinExistence type="predicted"/>
<keyword evidence="2 6" id="KW-0812">Transmembrane</keyword>
<dbReference type="OMA" id="YGYEDKP"/>
<organism evidence="7 8">
    <name type="scientific">Reticulomyxa filosa</name>
    <dbReference type="NCBI Taxonomy" id="46433"/>
    <lineage>
        <taxon>Eukaryota</taxon>
        <taxon>Sar</taxon>
        <taxon>Rhizaria</taxon>
        <taxon>Retaria</taxon>
        <taxon>Foraminifera</taxon>
        <taxon>Monothalamids</taxon>
        <taxon>Reticulomyxidae</taxon>
        <taxon>Reticulomyxa</taxon>
    </lineage>
</organism>
<comment type="caution">
    <text evidence="7">The sequence shown here is derived from an EMBL/GenBank/DDBJ whole genome shotgun (WGS) entry which is preliminary data.</text>
</comment>
<feature type="compositionally biased region" description="Basic and acidic residues" evidence="5">
    <location>
        <begin position="266"/>
        <end position="275"/>
    </location>
</feature>
<evidence type="ECO:0000313" key="7">
    <source>
        <dbReference type="EMBL" id="ETO13082.1"/>
    </source>
</evidence>
<sequence length="275" mass="30030">MLQYTALQNLPAPVYAVLQQLKILSAAVCSYLILRESLASRQWRALFLLMAGGILIENHTFEIHASGNLSLTANDPVKGTIAILTIVSLSGVAGVITQLLLKNKSTSGTSMAQLELSVWDRNAQLAFWSILIGVFSLILDYQWITDHKHIFFGWTLNTWILVFLWSSGGILVALTIKYTDVIIKGFASAISLIVISVLGWLVLGDVLDLVFGIGAIVTVIATFNYNDKDPVSTGSMIKKGSNNSANVSKNDADNEINDEDDVVYIDPKEAEKPTK</sequence>
<feature type="transmembrane region" description="Helical" evidence="6">
    <location>
        <begin position="122"/>
        <end position="144"/>
    </location>
</feature>
<feature type="compositionally biased region" description="Polar residues" evidence="5">
    <location>
        <begin position="236"/>
        <end position="249"/>
    </location>
</feature>
<feature type="transmembrane region" description="Helical" evidence="6">
    <location>
        <begin position="150"/>
        <end position="174"/>
    </location>
</feature>
<dbReference type="OrthoDB" id="408493at2759"/>
<dbReference type="EMBL" id="ASPP01020843">
    <property type="protein sequence ID" value="ETO13082.1"/>
    <property type="molecule type" value="Genomic_DNA"/>
</dbReference>
<evidence type="ECO:0000256" key="2">
    <source>
        <dbReference type="ARBA" id="ARBA00022692"/>
    </source>
</evidence>
<keyword evidence="4 6" id="KW-0472">Membrane</keyword>
<dbReference type="GO" id="GO:0015165">
    <property type="term" value="F:pyrimidine nucleotide-sugar transmembrane transporter activity"/>
    <property type="evidence" value="ECO:0007669"/>
    <property type="project" value="InterPro"/>
</dbReference>
<keyword evidence="3 6" id="KW-1133">Transmembrane helix</keyword>
<name>X6MI24_RETFI</name>
<dbReference type="InterPro" id="IPR037185">
    <property type="entry name" value="EmrE-like"/>
</dbReference>
<dbReference type="Pfam" id="PF04142">
    <property type="entry name" value="Nuc_sug_transp"/>
    <property type="match status" value="1"/>
</dbReference>
<protein>
    <submittedName>
        <fullName evidence="7">UDP-N-acetylglucosamine transporter</fullName>
    </submittedName>
</protein>
<evidence type="ECO:0000256" key="3">
    <source>
        <dbReference type="ARBA" id="ARBA00022989"/>
    </source>
</evidence>
<feature type="transmembrane region" description="Helical" evidence="6">
    <location>
        <begin position="45"/>
        <end position="61"/>
    </location>
</feature>
<dbReference type="InterPro" id="IPR007271">
    <property type="entry name" value="Nuc_sug_transpt"/>
</dbReference>
<evidence type="ECO:0000313" key="8">
    <source>
        <dbReference type="Proteomes" id="UP000023152"/>
    </source>
</evidence>
<feature type="transmembrane region" description="Helical" evidence="6">
    <location>
        <begin position="81"/>
        <end position="101"/>
    </location>
</feature>
<evidence type="ECO:0000256" key="5">
    <source>
        <dbReference type="SAM" id="MobiDB-lite"/>
    </source>
</evidence>
<gene>
    <name evidence="7" type="ORF">RFI_24294</name>
</gene>
<feature type="transmembrane region" description="Helical" evidence="6">
    <location>
        <begin position="209"/>
        <end position="226"/>
    </location>
</feature>
<comment type="subcellular location">
    <subcellularLocation>
        <location evidence="1">Membrane</location>
        <topology evidence="1">Multi-pass membrane protein</topology>
    </subcellularLocation>
</comment>
<feature type="region of interest" description="Disordered" evidence="5">
    <location>
        <begin position="236"/>
        <end position="275"/>
    </location>
</feature>
<evidence type="ECO:0000256" key="1">
    <source>
        <dbReference type="ARBA" id="ARBA00004141"/>
    </source>
</evidence>
<keyword evidence="8" id="KW-1185">Reference proteome</keyword>
<feature type="compositionally biased region" description="Acidic residues" evidence="5">
    <location>
        <begin position="253"/>
        <end position="263"/>
    </location>
</feature>
<dbReference type="SUPFAM" id="SSF103481">
    <property type="entry name" value="Multidrug resistance efflux transporter EmrE"/>
    <property type="match status" value="2"/>
</dbReference>